<dbReference type="GO" id="GO:0004867">
    <property type="term" value="F:serine-type endopeptidase inhibitor activity"/>
    <property type="evidence" value="ECO:0007669"/>
    <property type="project" value="UniProtKB-KW"/>
</dbReference>
<dbReference type="PhylomeDB" id="T1IPU3"/>
<evidence type="ECO:0000313" key="7">
    <source>
        <dbReference type="Proteomes" id="UP000014500"/>
    </source>
</evidence>
<dbReference type="InterPro" id="IPR023795">
    <property type="entry name" value="Serpin_CS"/>
</dbReference>
<dbReference type="InterPro" id="IPR042185">
    <property type="entry name" value="Serpin_sf_2"/>
</dbReference>
<keyword evidence="7" id="KW-1185">Reference proteome</keyword>
<dbReference type="Gene3D" id="3.30.497.10">
    <property type="entry name" value="Antithrombin, subunit I, domain 2"/>
    <property type="match status" value="1"/>
</dbReference>
<dbReference type="Pfam" id="PF00079">
    <property type="entry name" value="Serpin"/>
    <property type="match status" value="1"/>
</dbReference>
<dbReference type="HOGENOM" id="CLU_023330_0_1_1"/>
<keyword evidence="2" id="KW-0646">Protease inhibitor</keyword>
<dbReference type="Gene3D" id="2.30.39.10">
    <property type="entry name" value="Alpha-1-antitrypsin, domain 1"/>
    <property type="match status" value="1"/>
</dbReference>
<dbReference type="InterPro" id="IPR042178">
    <property type="entry name" value="Serpin_sf_1"/>
</dbReference>
<dbReference type="SMART" id="SM00093">
    <property type="entry name" value="SERPIN"/>
    <property type="match status" value="1"/>
</dbReference>
<dbReference type="EMBL" id="JH431265">
    <property type="status" value="NOT_ANNOTATED_CDS"/>
    <property type="molecule type" value="Genomic_DNA"/>
</dbReference>
<evidence type="ECO:0000256" key="2">
    <source>
        <dbReference type="ARBA" id="ARBA00022690"/>
    </source>
</evidence>
<sequence>MASDTQTCAKPVGEKPDNYTLSQKGLEFTLDLYKQTAVGNTENIFVSPLSISVALAMTLAGARENTAKEMKDVLKLGASFSTDLEIHEAFQDIINSLLGSQSSAIKLHIANRMYVHHAANILTDYKGTLEKHYNTSSNVVNFEADSEKIRLEINKWVEDQTQTKIKDLIAPGILNDLTRLVLVNAIYFKGNWHKQFDPEHTNADYFFLDANKAIMTDLMHLKSEFRFAEDDNLNCKIIELPYVDEAFSMFVILPTRVDGLTNLEETLNVPDLNNLMSRMRKTKVILTLPKFKIEASLSLKDILSAMGMKDLFSARDADLSGITGQKDLFVSAVLHKAFLEVNEEGSEAAAATAVVMMLRCAMTFDPEFRADHPFLVFIRDNRSGSIMFWGRVVNPNPDATVQEMNTEL</sequence>
<organism evidence="6 7">
    <name type="scientific">Strigamia maritima</name>
    <name type="common">European centipede</name>
    <name type="synonym">Geophilus maritimus</name>
    <dbReference type="NCBI Taxonomy" id="126957"/>
    <lineage>
        <taxon>Eukaryota</taxon>
        <taxon>Metazoa</taxon>
        <taxon>Ecdysozoa</taxon>
        <taxon>Arthropoda</taxon>
        <taxon>Myriapoda</taxon>
        <taxon>Chilopoda</taxon>
        <taxon>Pleurostigmophora</taxon>
        <taxon>Geophilomorpha</taxon>
        <taxon>Linotaeniidae</taxon>
        <taxon>Strigamia</taxon>
    </lineage>
</organism>
<dbReference type="SUPFAM" id="SSF56574">
    <property type="entry name" value="Serpins"/>
    <property type="match status" value="1"/>
</dbReference>
<feature type="domain" description="Serpin" evidence="5">
    <location>
        <begin position="30"/>
        <end position="395"/>
    </location>
</feature>
<dbReference type="GO" id="GO:0005615">
    <property type="term" value="C:extracellular space"/>
    <property type="evidence" value="ECO:0007669"/>
    <property type="project" value="InterPro"/>
</dbReference>
<protein>
    <recommendedName>
        <fullName evidence="5">Serpin domain-containing protein</fullName>
    </recommendedName>
</protein>
<dbReference type="eggNOG" id="KOG2392">
    <property type="taxonomic scope" value="Eukaryota"/>
</dbReference>
<dbReference type="InterPro" id="IPR000215">
    <property type="entry name" value="Serpin_fam"/>
</dbReference>
<dbReference type="OMA" id="DSCCKFY"/>
<dbReference type="CDD" id="cd19590">
    <property type="entry name" value="serpin_thermopin-like"/>
    <property type="match status" value="1"/>
</dbReference>
<name>T1IPU3_STRMM</name>
<evidence type="ECO:0000259" key="5">
    <source>
        <dbReference type="SMART" id="SM00093"/>
    </source>
</evidence>
<dbReference type="PROSITE" id="PS00284">
    <property type="entry name" value="SERPIN"/>
    <property type="match status" value="1"/>
</dbReference>
<keyword evidence="3" id="KW-0722">Serine protease inhibitor</keyword>
<evidence type="ECO:0000256" key="4">
    <source>
        <dbReference type="RuleBase" id="RU000411"/>
    </source>
</evidence>
<evidence type="ECO:0000256" key="3">
    <source>
        <dbReference type="ARBA" id="ARBA00022900"/>
    </source>
</evidence>
<proteinExistence type="inferred from homology"/>
<accession>T1IPU3</accession>
<reference evidence="6" key="2">
    <citation type="submission" date="2015-02" db="UniProtKB">
        <authorList>
            <consortium name="EnsemblMetazoa"/>
        </authorList>
    </citation>
    <scope>IDENTIFICATION</scope>
</reference>
<dbReference type="Proteomes" id="UP000014500">
    <property type="component" value="Unassembled WGS sequence"/>
</dbReference>
<evidence type="ECO:0000313" key="6">
    <source>
        <dbReference type="EnsemblMetazoa" id="SMAR003048-PA"/>
    </source>
</evidence>
<dbReference type="STRING" id="126957.T1IPU3"/>
<evidence type="ECO:0000256" key="1">
    <source>
        <dbReference type="ARBA" id="ARBA00009500"/>
    </source>
</evidence>
<dbReference type="InterPro" id="IPR036186">
    <property type="entry name" value="Serpin_sf"/>
</dbReference>
<dbReference type="InterPro" id="IPR023796">
    <property type="entry name" value="Serpin_dom"/>
</dbReference>
<dbReference type="AlphaFoldDB" id="T1IPU3"/>
<reference evidence="7" key="1">
    <citation type="submission" date="2011-05" db="EMBL/GenBank/DDBJ databases">
        <authorList>
            <person name="Richards S.R."/>
            <person name="Qu J."/>
            <person name="Jiang H."/>
            <person name="Jhangiani S.N."/>
            <person name="Agravi P."/>
            <person name="Goodspeed R."/>
            <person name="Gross S."/>
            <person name="Mandapat C."/>
            <person name="Jackson L."/>
            <person name="Mathew T."/>
            <person name="Pu L."/>
            <person name="Thornton R."/>
            <person name="Saada N."/>
            <person name="Wilczek-Boney K.B."/>
            <person name="Lee S."/>
            <person name="Kovar C."/>
            <person name="Wu Y."/>
            <person name="Scherer S.E."/>
            <person name="Worley K.C."/>
            <person name="Muzny D.M."/>
            <person name="Gibbs R."/>
        </authorList>
    </citation>
    <scope>NUCLEOTIDE SEQUENCE</scope>
    <source>
        <strain evidence="7">Brora</strain>
    </source>
</reference>
<dbReference type="EnsemblMetazoa" id="SMAR003048-RA">
    <property type="protein sequence ID" value="SMAR003048-PA"/>
    <property type="gene ID" value="SMAR003048"/>
</dbReference>
<dbReference type="PANTHER" id="PTHR11461:SF211">
    <property type="entry name" value="GH10112P-RELATED"/>
    <property type="match status" value="1"/>
</dbReference>
<comment type="similarity">
    <text evidence="1 4">Belongs to the serpin family.</text>
</comment>
<dbReference type="PANTHER" id="PTHR11461">
    <property type="entry name" value="SERINE PROTEASE INHIBITOR, SERPIN"/>
    <property type="match status" value="1"/>
</dbReference>